<dbReference type="InterPro" id="IPR000569">
    <property type="entry name" value="HECT_dom"/>
</dbReference>
<dbReference type="PANTHER" id="PTHR11254">
    <property type="entry name" value="HECT DOMAIN UBIQUITIN-PROTEIN LIGASE"/>
    <property type="match status" value="1"/>
</dbReference>
<dbReference type="GO" id="GO:0006511">
    <property type="term" value="P:ubiquitin-dependent protein catabolic process"/>
    <property type="evidence" value="ECO:0007669"/>
    <property type="project" value="TreeGrafter"/>
</dbReference>
<dbReference type="GO" id="GO:0000209">
    <property type="term" value="P:protein polyubiquitination"/>
    <property type="evidence" value="ECO:0007669"/>
    <property type="project" value="TreeGrafter"/>
</dbReference>
<feature type="active site" description="Glycyl thioester intermediate" evidence="6">
    <location>
        <position position="268"/>
    </location>
</feature>
<dbReference type="InterPro" id="IPR050409">
    <property type="entry name" value="E3_ubiq-protein_ligase"/>
</dbReference>
<reference evidence="8" key="1">
    <citation type="submission" date="2021-01" db="EMBL/GenBank/DDBJ databases">
        <authorList>
            <person name="Corre E."/>
            <person name="Pelletier E."/>
            <person name="Niang G."/>
            <person name="Scheremetjew M."/>
            <person name="Finn R."/>
            <person name="Kale V."/>
            <person name="Holt S."/>
            <person name="Cochrane G."/>
            <person name="Meng A."/>
            <person name="Brown T."/>
            <person name="Cohen L."/>
        </authorList>
    </citation>
    <scope>NUCLEOTIDE SEQUENCE</scope>
    <source>
        <strain evidence="8">CCMP1243</strain>
    </source>
</reference>
<dbReference type="Gene3D" id="3.30.2410.10">
    <property type="entry name" value="Hect, E3 ligase catalytic domain"/>
    <property type="match status" value="1"/>
</dbReference>
<accession>A0A7S2RXL3</accession>
<sequence length="301" mass="33908">MDKPSELALMVAGRLLGFSIRHNVPLGVALPPAIWAELLGQRASWSDYCLYDEEYRRHISSVLTLAQQYMRDGGVPGVGTEDPVAALYLRFSATEKDPVSGALSEVDLVPRGRDLEVHSGNIHAYAFLACRRRLLRGTDDRLQVMRTGLMSVIPNSLLSIFDASELSHVTAGSLSVDVRLWREGTVYDRPYHDKHPTIQHFWHVVQHDLTEPQRRKLLLFWSGISVPSSFGFTTSDLAGDEPWRIERAFVPYHASSFRDDWCPEAVTCDRILRLPEYHTQGALRKCLLIAIEHGGVGYDRA</sequence>
<dbReference type="SMART" id="SM00119">
    <property type="entry name" value="HECTc"/>
    <property type="match status" value="1"/>
</dbReference>
<evidence type="ECO:0000256" key="1">
    <source>
        <dbReference type="ARBA" id="ARBA00000885"/>
    </source>
</evidence>
<comment type="pathway">
    <text evidence="2">Protein modification; protein ubiquitination.</text>
</comment>
<dbReference type="GO" id="GO:0061630">
    <property type="term" value="F:ubiquitin protein ligase activity"/>
    <property type="evidence" value="ECO:0007669"/>
    <property type="project" value="UniProtKB-EC"/>
</dbReference>
<feature type="domain" description="HECT" evidence="7">
    <location>
        <begin position="13"/>
        <end position="301"/>
    </location>
</feature>
<evidence type="ECO:0000256" key="3">
    <source>
        <dbReference type="ARBA" id="ARBA00012485"/>
    </source>
</evidence>
<organism evidence="8">
    <name type="scientific">Rhizochromulina marina</name>
    <dbReference type="NCBI Taxonomy" id="1034831"/>
    <lineage>
        <taxon>Eukaryota</taxon>
        <taxon>Sar</taxon>
        <taxon>Stramenopiles</taxon>
        <taxon>Ochrophyta</taxon>
        <taxon>Dictyochophyceae</taxon>
        <taxon>Rhizochromulinales</taxon>
        <taxon>Rhizochromulina</taxon>
    </lineage>
</organism>
<gene>
    <name evidence="8" type="ORF">RMAR1173_LOCUS8988</name>
</gene>
<evidence type="ECO:0000256" key="5">
    <source>
        <dbReference type="ARBA" id="ARBA00022786"/>
    </source>
</evidence>
<evidence type="ECO:0000256" key="6">
    <source>
        <dbReference type="PROSITE-ProRule" id="PRU00104"/>
    </source>
</evidence>
<keyword evidence="4" id="KW-0808">Transferase</keyword>
<dbReference type="GO" id="GO:0005737">
    <property type="term" value="C:cytoplasm"/>
    <property type="evidence" value="ECO:0007669"/>
    <property type="project" value="TreeGrafter"/>
</dbReference>
<evidence type="ECO:0000259" key="7">
    <source>
        <dbReference type="PROSITE" id="PS50237"/>
    </source>
</evidence>
<dbReference type="PROSITE" id="PS50237">
    <property type="entry name" value="HECT"/>
    <property type="match status" value="1"/>
</dbReference>
<dbReference type="EMBL" id="HBHJ01013766">
    <property type="protein sequence ID" value="CAD9683511.1"/>
    <property type="molecule type" value="Transcribed_RNA"/>
</dbReference>
<dbReference type="Gene3D" id="3.30.2160.10">
    <property type="entry name" value="Hect, E3 ligase catalytic domain"/>
    <property type="match status" value="1"/>
</dbReference>
<dbReference type="SUPFAM" id="SSF56204">
    <property type="entry name" value="Hect, E3 ligase catalytic domain"/>
    <property type="match status" value="1"/>
</dbReference>
<keyword evidence="5 6" id="KW-0833">Ubl conjugation pathway</keyword>
<evidence type="ECO:0000256" key="4">
    <source>
        <dbReference type="ARBA" id="ARBA00022679"/>
    </source>
</evidence>
<proteinExistence type="predicted"/>
<dbReference type="AlphaFoldDB" id="A0A7S2RXL3"/>
<name>A0A7S2RXL3_9STRA</name>
<dbReference type="Pfam" id="PF00632">
    <property type="entry name" value="HECT"/>
    <property type="match status" value="1"/>
</dbReference>
<dbReference type="EC" id="2.3.2.26" evidence="3"/>
<comment type="catalytic activity">
    <reaction evidence="1">
        <text>S-ubiquitinyl-[E2 ubiquitin-conjugating enzyme]-L-cysteine + [acceptor protein]-L-lysine = [E2 ubiquitin-conjugating enzyme]-L-cysteine + N(6)-ubiquitinyl-[acceptor protein]-L-lysine.</text>
        <dbReference type="EC" id="2.3.2.26"/>
    </reaction>
</comment>
<dbReference type="InterPro" id="IPR035983">
    <property type="entry name" value="Hect_E3_ubiquitin_ligase"/>
</dbReference>
<evidence type="ECO:0000256" key="2">
    <source>
        <dbReference type="ARBA" id="ARBA00004906"/>
    </source>
</evidence>
<evidence type="ECO:0000313" key="8">
    <source>
        <dbReference type="EMBL" id="CAD9683511.1"/>
    </source>
</evidence>
<dbReference type="PANTHER" id="PTHR11254:SF67">
    <property type="entry name" value="E3 UBIQUITIN-PROTEIN LIGASE HUWE1"/>
    <property type="match status" value="1"/>
</dbReference>
<protein>
    <recommendedName>
        <fullName evidence="3">HECT-type E3 ubiquitin transferase</fullName>
        <ecNumber evidence="3">2.3.2.26</ecNumber>
    </recommendedName>
</protein>